<feature type="compositionally biased region" description="Polar residues" evidence="10">
    <location>
        <begin position="106"/>
        <end position="121"/>
    </location>
</feature>
<dbReference type="InterPro" id="IPR001304">
    <property type="entry name" value="C-type_lectin-like"/>
</dbReference>
<keyword evidence="2 11" id="KW-0812">Transmembrane</keyword>
<comment type="similarity">
    <text evidence="8">Belongs to the MTC6 family.</text>
</comment>
<keyword evidence="6" id="KW-0325">Glycoprotein</keyword>
<evidence type="ECO:0000256" key="2">
    <source>
        <dbReference type="ARBA" id="ARBA00022692"/>
    </source>
</evidence>
<dbReference type="OrthoDB" id="5573651at2759"/>
<feature type="transmembrane region" description="Helical" evidence="11">
    <location>
        <begin position="537"/>
        <end position="561"/>
    </location>
</feature>
<dbReference type="EMBL" id="VIFY01000187">
    <property type="protein sequence ID" value="TQB68827.1"/>
    <property type="molecule type" value="Genomic_DNA"/>
</dbReference>
<reference evidence="13 14" key="1">
    <citation type="submission" date="2019-06" db="EMBL/GenBank/DDBJ databases">
        <title>Wine fermentation using esterase from Monascus purpureus.</title>
        <authorList>
            <person name="Geng C."/>
            <person name="Zhang Y."/>
        </authorList>
    </citation>
    <scope>NUCLEOTIDE SEQUENCE [LARGE SCALE GENOMIC DNA]</scope>
    <source>
        <strain evidence="13">HQ1</strain>
    </source>
</reference>
<name>A0A507QP96_MONPU</name>
<feature type="region of interest" description="Disordered" evidence="10">
    <location>
        <begin position="95"/>
        <end position="121"/>
    </location>
</feature>
<evidence type="ECO:0000256" key="6">
    <source>
        <dbReference type="ARBA" id="ARBA00023180"/>
    </source>
</evidence>
<evidence type="ECO:0000256" key="11">
    <source>
        <dbReference type="SAM" id="Phobius"/>
    </source>
</evidence>
<keyword evidence="5 11" id="KW-0472">Membrane</keyword>
<comment type="function">
    <text evidence="7">May be involved in telomere capping.</text>
</comment>
<dbReference type="InterPro" id="IPR051008">
    <property type="entry name" value="Telomere_Capping_Maintenance"/>
</dbReference>
<keyword evidence="4 11" id="KW-1133">Transmembrane helix</keyword>
<gene>
    <name evidence="13" type="ORF">MPDQ_002698</name>
</gene>
<evidence type="ECO:0000256" key="1">
    <source>
        <dbReference type="ARBA" id="ARBA00004479"/>
    </source>
</evidence>
<dbReference type="PANTHER" id="PTHR35518:SF2">
    <property type="entry name" value="MAINTENANCE OF TELOMERE CAPPING PROTEIN 6"/>
    <property type="match status" value="1"/>
</dbReference>
<dbReference type="InterPro" id="IPR057530">
    <property type="entry name" value="TIM-barrel_MTC6"/>
</dbReference>
<dbReference type="PROSITE" id="PS50041">
    <property type="entry name" value="C_TYPE_LECTIN_2"/>
    <property type="match status" value="1"/>
</dbReference>
<accession>A0A507QP96</accession>
<evidence type="ECO:0000256" key="9">
    <source>
        <dbReference type="ARBA" id="ARBA00039865"/>
    </source>
</evidence>
<keyword evidence="3" id="KW-0732">Signal</keyword>
<feature type="domain" description="C-type lectin" evidence="12">
    <location>
        <begin position="365"/>
        <end position="435"/>
    </location>
</feature>
<dbReference type="AlphaFoldDB" id="A0A507QP96"/>
<evidence type="ECO:0000313" key="13">
    <source>
        <dbReference type="EMBL" id="TQB68827.1"/>
    </source>
</evidence>
<dbReference type="Proteomes" id="UP000319663">
    <property type="component" value="Unassembled WGS sequence"/>
</dbReference>
<evidence type="ECO:0000256" key="4">
    <source>
        <dbReference type="ARBA" id="ARBA00022989"/>
    </source>
</evidence>
<dbReference type="PANTHER" id="PTHR35518">
    <property type="entry name" value="MAINTENANCE OF TELOMOERE CAPPING"/>
    <property type="match status" value="1"/>
</dbReference>
<evidence type="ECO:0000256" key="7">
    <source>
        <dbReference type="ARBA" id="ARBA00037703"/>
    </source>
</evidence>
<organism evidence="13 14">
    <name type="scientific">Monascus purpureus</name>
    <name type="common">Red mold</name>
    <name type="synonym">Monascus anka</name>
    <dbReference type="NCBI Taxonomy" id="5098"/>
    <lineage>
        <taxon>Eukaryota</taxon>
        <taxon>Fungi</taxon>
        <taxon>Dikarya</taxon>
        <taxon>Ascomycota</taxon>
        <taxon>Pezizomycotina</taxon>
        <taxon>Eurotiomycetes</taxon>
        <taxon>Eurotiomycetidae</taxon>
        <taxon>Eurotiales</taxon>
        <taxon>Aspergillaceae</taxon>
        <taxon>Monascus</taxon>
    </lineage>
</organism>
<dbReference type="Pfam" id="PF25506">
    <property type="entry name" value="TIM-barrel_MTC6"/>
    <property type="match status" value="1"/>
</dbReference>
<evidence type="ECO:0000259" key="12">
    <source>
        <dbReference type="PROSITE" id="PS50041"/>
    </source>
</evidence>
<dbReference type="STRING" id="5098.A0A507QP96"/>
<comment type="subcellular location">
    <subcellularLocation>
        <location evidence="1">Membrane</location>
        <topology evidence="1">Single-pass type I membrane protein</topology>
    </subcellularLocation>
</comment>
<evidence type="ECO:0000256" key="3">
    <source>
        <dbReference type="ARBA" id="ARBA00022729"/>
    </source>
</evidence>
<evidence type="ECO:0000256" key="5">
    <source>
        <dbReference type="ARBA" id="ARBA00023136"/>
    </source>
</evidence>
<sequence>MSPNYDPDSFHENPTWATVLLSERDVADQVPINFVTVPGVSVTTACFGNRIFAEDSATNCVSNLLATGYRRFLVDLYWSSERRQWTFCPVAIPSRDTSRTGPSGARKSTSNASSSGPSVHQQDASLCTDSLELSNFFDIFGDYFQQSTSDLDVHMTYVIFNLHVAANASSPDQPASVVSGTQSPTSSESLGSLISDALGTYIYTRSDLAEDRGNLDKSWFKVPDKYRPITEYFTIHKDDYGNHITPDGWPCSKYVQYASQRRLLVGYGSIDPQLQDYDPTSDDVLFSPGYLTSNIQVSTTDSGLQSGCLYQPGASEVSEVNSSWAEYRPIPYSGSSDISQTLELLSHLVRNSTACGLSPTFNNTLLNTTADNALDWYGNISRAATWSWAVGEPRGANVSGKNSESETHRCALMDMSLTGHWRAANCDEKRLVACRIDDMPFAWTLSDKQVSFSDASDSCPDNSSFSIPRTGLENMYLYHHLLSRSTDTIDPSSDNATKREVWLNYNCRDVLSCWITEGLDASCPYNVDPKELERKTVVVAAVASIIICIITALTLFVKCNANRRNSRKRKKVIRGWDYEGVPS</sequence>
<keyword evidence="14" id="KW-1185">Reference proteome</keyword>
<dbReference type="GO" id="GO:0016020">
    <property type="term" value="C:membrane"/>
    <property type="evidence" value="ECO:0007669"/>
    <property type="project" value="UniProtKB-SubCell"/>
</dbReference>
<evidence type="ECO:0000256" key="10">
    <source>
        <dbReference type="SAM" id="MobiDB-lite"/>
    </source>
</evidence>
<comment type="caution">
    <text evidence="13">The sequence shown here is derived from an EMBL/GenBank/DDBJ whole genome shotgun (WGS) entry which is preliminary data.</text>
</comment>
<evidence type="ECO:0000313" key="14">
    <source>
        <dbReference type="Proteomes" id="UP000319663"/>
    </source>
</evidence>
<evidence type="ECO:0000256" key="8">
    <source>
        <dbReference type="ARBA" id="ARBA00038159"/>
    </source>
</evidence>
<proteinExistence type="inferred from homology"/>
<protein>
    <recommendedName>
        <fullName evidence="9">Maintenance of telomere capping protein 6</fullName>
    </recommendedName>
</protein>